<name>A0A2T0VQZ3_9GAMM</name>
<comment type="caution">
    <text evidence="2">The sequence shown here is derived from an EMBL/GenBank/DDBJ whole genome shotgun (WGS) entry which is preliminary data.</text>
</comment>
<organism evidence="2 3">
    <name type="scientific">Halomonas ventosae</name>
    <dbReference type="NCBI Taxonomy" id="229007"/>
    <lineage>
        <taxon>Bacteria</taxon>
        <taxon>Pseudomonadati</taxon>
        <taxon>Pseudomonadota</taxon>
        <taxon>Gammaproteobacteria</taxon>
        <taxon>Oceanospirillales</taxon>
        <taxon>Halomonadaceae</taxon>
        <taxon>Halomonas</taxon>
    </lineage>
</organism>
<evidence type="ECO:0000313" key="2">
    <source>
        <dbReference type="EMBL" id="PRY72954.1"/>
    </source>
</evidence>
<protein>
    <submittedName>
        <fullName evidence="2">Uncharacterized protein</fullName>
    </submittedName>
</protein>
<feature type="transmembrane region" description="Helical" evidence="1">
    <location>
        <begin position="44"/>
        <end position="63"/>
    </location>
</feature>
<feature type="transmembrane region" description="Helical" evidence="1">
    <location>
        <begin position="109"/>
        <end position="129"/>
    </location>
</feature>
<evidence type="ECO:0000313" key="3">
    <source>
        <dbReference type="Proteomes" id="UP000239896"/>
    </source>
</evidence>
<gene>
    <name evidence="2" type="ORF">BCL64_10233</name>
</gene>
<proteinExistence type="predicted"/>
<evidence type="ECO:0000256" key="1">
    <source>
        <dbReference type="SAM" id="Phobius"/>
    </source>
</evidence>
<keyword evidence="1" id="KW-0812">Transmembrane</keyword>
<dbReference type="AlphaFoldDB" id="A0A2T0VQZ3"/>
<dbReference type="Proteomes" id="UP000239896">
    <property type="component" value="Unassembled WGS sequence"/>
</dbReference>
<accession>A0A2T0VQZ3</accession>
<sequence>MAAFAATGAHNLERVVFVFFIILTLSLNAAFVLGSIETAAHHNVWILTLTIIVNLVAIGLKLGDRSQTGALLLASGLVAGFLLITARVVWIVAEPGGGDATAPDDMADIVSIATGALVANIVATVILVGRSSCRRSTSRGQQQGERSCEVAGDDADALEADMCRPLPFAMDHPYQQDAGHQHG</sequence>
<dbReference type="EMBL" id="PVTM01000002">
    <property type="protein sequence ID" value="PRY72954.1"/>
    <property type="molecule type" value="Genomic_DNA"/>
</dbReference>
<dbReference type="Pfam" id="PF19931">
    <property type="entry name" value="DUF6394"/>
    <property type="match status" value="1"/>
</dbReference>
<keyword evidence="3" id="KW-1185">Reference proteome</keyword>
<dbReference type="InterPro" id="IPR045655">
    <property type="entry name" value="DUF6394"/>
</dbReference>
<reference evidence="2 3" key="1">
    <citation type="submission" date="2018-03" db="EMBL/GenBank/DDBJ databases">
        <title>Comparative analysis of microorganisms from saline springs in Andes Mountain Range, Colombia.</title>
        <authorList>
            <person name="Rubin E."/>
        </authorList>
    </citation>
    <scope>NUCLEOTIDE SEQUENCE [LARGE SCALE GENOMIC DNA]</scope>
    <source>
        <strain evidence="2 3">USBA 854</strain>
    </source>
</reference>
<keyword evidence="1" id="KW-1133">Transmembrane helix</keyword>
<keyword evidence="1" id="KW-0472">Membrane</keyword>
<feature type="transmembrane region" description="Helical" evidence="1">
    <location>
        <begin position="12"/>
        <end position="32"/>
    </location>
</feature>
<feature type="transmembrane region" description="Helical" evidence="1">
    <location>
        <begin position="70"/>
        <end position="93"/>
    </location>
</feature>